<dbReference type="EMBL" id="JBHULD010000018">
    <property type="protein sequence ID" value="MFD2556062.1"/>
    <property type="molecule type" value="Genomic_DNA"/>
</dbReference>
<dbReference type="RefSeq" id="WP_210352860.1">
    <property type="nucleotide sequence ID" value="NZ_JAEQMU010000001.1"/>
</dbReference>
<name>A0ABW5L885_9SPHI</name>
<keyword evidence="3" id="KW-1185">Reference proteome</keyword>
<dbReference type="Proteomes" id="UP001597440">
    <property type="component" value="Unassembled WGS sequence"/>
</dbReference>
<protein>
    <submittedName>
        <fullName evidence="2">LA_2272 family surface repeat-containing protein</fullName>
    </submittedName>
</protein>
<gene>
    <name evidence="2" type="ORF">ACFSQW_16840</name>
</gene>
<evidence type="ECO:0000313" key="3">
    <source>
        <dbReference type="Proteomes" id="UP001597440"/>
    </source>
</evidence>
<evidence type="ECO:0000256" key="1">
    <source>
        <dbReference type="SAM" id="SignalP"/>
    </source>
</evidence>
<dbReference type="InterPro" id="IPR058093">
    <property type="entry name" value="LA_2272-like"/>
</dbReference>
<organism evidence="2 3">
    <name type="scientific">Sphingobacterium tabacisoli</name>
    <dbReference type="NCBI Taxonomy" id="2044855"/>
    <lineage>
        <taxon>Bacteria</taxon>
        <taxon>Pseudomonadati</taxon>
        <taxon>Bacteroidota</taxon>
        <taxon>Sphingobacteriia</taxon>
        <taxon>Sphingobacteriales</taxon>
        <taxon>Sphingobacteriaceae</taxon>
        <taxon>Sphingobacterium</taxon>
    </lineage>
</organism>
<keyword evidence="1" id="KW-0732">Signal</keyword>
<accession>A0ABW5L885</accession>
<feature type="signal peptide" evidence="1">
    <location>
        <begin position="1"/>
        <end position="21"/>
    </location>
</feature>
<evidence type="ECO:0000313" key="2">
    <source>
        <dbReference type="EMBL" id="MFD2556062.1"/>
    </source>
</evidence>
<reference evidence="3" key="1">
    <citation type="journal article" date="2019" name="Int. J. Syst. Evol. Microbiol.">
        <title>The Global Catalogue of Microorganisms (GCM) 10K type strain sequencing project: providing services to taxonomists for standard genome sequencing and annotation.</title>
        <authorList>
            <consortium name="The Broad Institute Genomics Platform"/>
            <consortium name="The Broad Institute Genome Sequencing Center for Infectious Disease"/>
            <person name="Wu L."/>
            <person name="Ma J."/>
        </authorList>
    </citation>
    <scope>NUCLEOTIDE SEQUENCE [LARGE SCALE GENOMIC DNA]</scope>
    <source>
        <strain evidence="3">KCTC 52298</strain>
    </source>
</reference>
<proteinExistence type="predicted"/>
<feature type="chain" id="PRO_5045576513" evidence="1">
    <location>
        <begin position="22"/>
        <end position="211"/>
    </location>
</feature>
<dbReference type="NCBIfam" id="NF047436">
    <property type="entry name" value="LA_2272_repeat"/>
    <property type="match status" value="2"/>
</dbReference>
<sequence>MNKLLLSALLTFFTCCSLSFSQESITVKKRAIGTFHTSNVEYNGLSFGFASTMADSRNVKTNGVRLEVPGIGIISFMGNGFPNATEPFDLSDFRYSEVINGVNISTGSWCDCNYNGWTIAAVGQYGKLGKGFSLAGGWNIIDKQNGVQLSIIANSSYYMSGVQISAFNFIHSGNGLQIGLLNRSRNFKGMQLGLWNVNQKRSLPIINWNFE</sequence>
<comment type="caution">
    <text evidence="2">The sequence shown here is derived from an EMBL/GenBank/DDBJ whole genome shotgun (WGS) entry which is preliminary data.</text>
</comment>